<evidence type="ECO:0000313" key="2">
    <source>
        <dbReference type="Proteomes" id="UP000019376"/>
    </source>
</evidence>
<dbReference type="HOGENOM" id="CLU_2671836_0_0_1"/>
<dbReference type="AlphaFoldDB" id="S7ZFK4"/>
<name>S7ZFK4_PENO1</name>
<dbReference type="Proteomes" id="UP000019376">
    <property type="component" value="Unassembled WGS sequence"/>
</dbReference>
<reference evidence="1 2" key="1">
    <citation type="journal article" date="2013" name="PLoS ONE">
        <title>Genomic and secretomic analyses reveal unique features of the lignocellulolytic enzyme system of Penicillium decumbens.</title>
        <authorList>
            <person name="Liu G."/>
            <person name="Zhang L."/>
            <person name="Wei X."/>
            <person name="Zou G."/>
            <person name="Qin Y."/>
            <person name="Ma L."/>
            <person name="Li J."/>
            <person name="Zheng H."/>
            <person name="Wang S."/>
            <person name="Wang C."/>
            <person name="Xun L."/>
            <person name="Zhao G.-P."/>
            <person name="Zhou Z."/>
            <person name="Qu Y."/>
        </authorList>
    </citation>
    <scope>NUCLEOTIDE SEQUENCE [LARGE SCALE GENOMIC DNA]</scope>
    <source>
        <strain evidence="2">114-2 / CGMCC 5302</strain>
    </source>
</reference>
<dbReference type="EMBL" id="KB644410">
    <property type="protein sequence ID" value="EPS27431.1"/>
    <property type="molecule type" value="Genomic_DNA"/>
</dbReference>
<organism evidence="1 2">
    <name type="scientific">Penicillium oxalicum (strain 114-2 / CGMCC 5302)</name>
    <name type="common">Penicillium decumbens</name>
    <dbReference type="NCBI Taxonomy" id="933388"/>
    <lineage>
        <taxon>Eukaryota</taxon>
        <taxon>Fungi</taxon>
        <taxon>Dikarya</taxon>
        <taxon>Ascomycota</taxon>
        <taxon>Pezizomycotina</taxon>
        <taxon>Eurotiomycetes</taxon>
        <taxon>Eurotiomycetidae</taxon>
        <taxon>Eurotiales</taxon>
        <taxon>Aspergillaceae</taxon>
        <taxon>Penicillium</taxon>
    </lineage>
</organism>
<sequence length="75" mass="8308">MAIDVLTTPPPALRPGLWTLLDGHECVNHLNFHGPPGQISAETTGDTWNTTERERAAKKATDAIRCLYLSKCLRH</sequence>
<evidence type="ECO:0000313" key="1">
    <source>
        <dbReference type="EMBL" id="EPS27431.1"/>
    </source>
</evidence>
<protein>
    <submittedName>
        <fullName evidence="1">Uncharacterized protein</fullName>
    </submittedName>
</protein>
<keyword evidence="2" id="KW-1185">Reference proteome</keyword>
<accession>S7ZFK4</accession>
<gene>
    <name evidence="1" type="ORF">PDE_02374</name>
</gene>
<proteinExistence type="predicted"/>